<sequence length="431" mass="44150">MTAPSNPAAAPNGVDSGAASAAIDDPVEGDVLELTVGAPAHGGHCVARYGPPPGRVVFVRHALPGERVRAEVTEVHRGYLRADAVRVDDPSADRVRPPCRFAHPGGCGGCDLQHASRPAQLAWKTAVLREQLTRLGGVDPAALDALGATVVALPGDADGLGWRTRVRYAVAASGRAGLLAHRSHEVVPVDDCPIAHPAVRAAAVPGRDWPTADAVTVVAGADGRRTVLADGAVVDGPATVVERLGPRRWELPATAFWQVHPAAAGTLAAVVVELLDPRPGDRVWDLYGGAGLFAAALADAVAARRPGGPGVAATVVEAAAGSAGAGRAALADLPGVRVRVERVEAALRRRTLPAPVDLVVLDPPRSGAGAAVVRAVARSGARAVAYVACDPAGLARDVRTFAAAGWRLAAVRGYDCFPMTHHLEAVALLHP</sequence>
<dbReference type="SUPFAM" id="SSF50249">
    <property type="entry name" value="Nucleic acid-binding proteins"/>
    <property type="match status" value="1"/>
</dbReference>
<accession>A0A8J3F662</accession>
<evidence type="ECO:0000256" key="1">
    <source>
        <dbReference type="ARBA" id="ARBA00022603"/>
    </source>
</evidence>
<dbReference type="Pfam" id="PF01938">
    <property type="entry name" value="TRAM"/>
    <property type="match status" value="1"/>
</dbReference>
<evidence type="ECO:0000256" key="5">
    <source>
        <dbReference type="SAM" id="MobiDB-lite"/>
    </source>
</evidence>
<comment type="similarity">
    <text evidence="4">Belongs to the class I-like SAM-binding methyltransferase superfamily. RNA M5U methyltransferase family.</text>
</comment>
<evidence type="ECO:0000313" key="7">
    <source>
        <dbReference type="EMBL" id="GGJ77820.1"/>
    </source>
</evidence>
<dbReference type="GO" id="GO:0070041">
    <property type="term" value="F:rRNA (uridine-C5-)-methyltransferase activity"/>
    <property type="evidence" value="ECO:0007669"/>
    <property type="project" value="TreeGrafter"/>
</dbReference>
<organism evidence="7 8">
    <name type="scientific">Pilimelia anulata</name>
    <dbReference type="NCBI Taxonomy" id="53371"/>
    <lineage>
        <taxon>Bacteria</taxon>
        <taxon>Bacillati</taxon>
        <taxon>Actinomycetota</taxon>
        <taxon>Actinomycetes</taxon>
        <taxon>Micromonosporales</taxon>
        <taxon>Micromonosporaceae</taxon>
        <taxon>Pilimelia</taxon>
    </lineage>
</organism>
<evidence type="ECO:0000256" key="2">
    <source>
        <dbReference type="ARBA" id="ARBA00022679"/>
    </source>
</evidence>
<feature type="binding site" evidence="4">
    <location>
        <position position="258"/>
    </location>
    <ligand>
        <name>S-adenosyl-L-methionine</name>
        <dbReference type="ChEBI" id="CHEBI:59789"/>
    </ligand>
</feature>
<keyword evidence="8" id="KW-1185">Reference proteome</keyword>
<evidence type="ECO:0000313" key="8">
    <source>
        <dbReference type="Proteomes" id="UP000649739"/>
    </source>
</evidence>
<dbReference type="PANTHER" id="PTHR11061">
    <property type="entry name" value="RNA M5U METHYLTRANSFERASE"/>
    <property type="match status" value="1"/>
</dbReference>
<evidence type="ECO:0000256" key="3">
    <source>
        <dbReference type="ARBA" id="ARBA00022691"/>
    </source>
</evidence>
<dbReference type="GO" id="GO:0070475">
    <property type="term" value="P:rRNA base methylation"/>
    <property type="evidence" value="ECO:0007669"/>
    <property type="project" value="TreeGrafter"/>
</dbReference>
<proteinExistence type="inferred from homology"/>
<dbReference type="SUPFAM" id="SSF53335">
    <property type="entry name" value="S-adenosyl-L-methionine-dependent methyltransferases"/>
    <property type="match status" value="1"/>
</dbReference>
<dbReference type="Gene3D" id="2.40.50.140">
    <property type="entry name" value="Nucleic acid-binding proteins"/>
    <property type="match status" value="1"/>
</dbReference>
<reference evidence="7" key="1">
    <citation type="journal article" date="2014" name="Int. J. Syst. Evol. Microbiol.">
        <title>Complete genome sequence of Corynebacterium casei LMG S-19264T (=DSM 44701T), isolated from a smear-ripened cheese.</title>
        <authorList>
            <consortium name="US DOE Joint Genome Institute (JGI-PGF)"/>
            <person name="Walter F."/>
            <person name="Albersmeier A."/>
            <person name="Kalinowski J."/>
            <person name="Ruckert C."/>
        </authorList>
    </citation>
    <scope>NUCLEOTIDE SEQUENCE</scope>
    <source>
        <strain evidence="7">JCM 3090</strain>
    </source>
</reference>
<dbReference type="InterPro" id="IPR002792">
    <property type="entry name" value="TRAM_dom"/>
</dbReference>
<dbReference type="PROSITE" id="PS50926">
    <property type="entry name" value="TRAM"/>
    <property type="match status" value="1"/>
</dbReference>
<dbReference type="AlphaFoldDB" id="A0A8J3F662"/>
<feature type="active site" description="Nucleophile" evidence="4">
    <location>
        <position position="389"/>
    </location>
</feature>
<evidence type="ECO:0000256" key="4">
    <source>
        <dbReference type="PROSITE-ProRule" id="PRU01024"/>
    </source>
</evidence>
<name>A0A8J3F662_9ACTN</name>
<dbReference type="EMBL" id="BMQB01000001">
    <property type="protein sequence ID" value="GGJ77820.1"/>
    <property type="molecule type" value="Genomic_DNA"/>
</dbReference>
<feature type="region of interest" description="Disordered" evidence="5">
    <location>
        <begin position="1"/>
        <end position="21"/>
    </location>
</feature>
<dbReference type="PANTHER" id="PTHR11061:SF30">
    <property type="entry name" value="TRNA (URACIL(54)-C(5))-METHYLTRANSFERASE"/>
    <property type="match status" value="1"/>
</dbReference>
<keyword evidence="3 4" id="KW-0949">S-adenosyl-L-methionine</keyword>
<dbReference type="Gene3D" id="3.40.50.150">
    <property type="entry name" value="Vaccinia Virus protein VP39"/>
    <property type="match status" value="2"/>
</dbReference>
<gene>
    <name evidence="7" type="ORF">GCM10010123_04860</name>
</gene>
<feature type="binding site" evidence="4">
    <location>
        <position position="362"/>
    </location>
    <ligand>
        <name>S-adenosyl-L-methionine</name>
        <dbReference type="ChEBI" id="CHEBI:59789"/>
    </ligand>
</feature>
<comment type="caution">
    <text evidence="4">Lacks conserved residue(s) required for the propagation of feature annotation.</text>
</comment>
<dbReference type="Proteomes" id="UP000649739">
    <property type="component" value="Unassembled WGS sequence"/>
</dbReference>
<comment type="caution">
    <text evidence="7">The sequence shown here is derived from an EMBL/GenBank/DDBJ whole genome shotgun (WGS) entry which is preliminary data.</text>
</comment>
<evidence type="ECO:0000259" key="6">
    <source>
        <dbReference type="PROSITE" id="PS50926"/>
    </source>
</evidence>
<protein>
    <submittedName>
        <fullName evidence="7">23S rRNA methyltransferase</fullName>
    </submittedName>
</protein>
<dbReference type="InterPro" id="IPR010280">
    <property type="entry name" value="U5_MeTrfase_fam"/>
</dbReference>
<dbReference type="InterPro" id="IPR029063">
    <property type="entry name" value="SAM-dependent_MTases_sf"/>
</dbReference>
<feature type="binding site" evidence="4">
    <location>
        <position position="287"/>
    </location>
    <ligand>
        <name>S-adenosyl-L-methionine</name>
        <dbReference type="ChEBI" id="CHEBI:59789"/>
    </ligand>
</feature>
<keyword evidence="1 4" id="KW-0489">Methyltransferase</keyword>
<dbReference type="Pfam" id="PF05958">
    <property type="entry name" value="tRNA_U5-meth_tr"/>
    <property type="match status" value="1"/>
</dbReference>
<reference evidence="7" key="2">
    <citation type="submission" date="2020-09" db="EMBL/GenBank/DDBJ databases">
        <authorList>
            <person name="Sun Q."/>
            <person name="Ohkuma M."/>
        </authorList>
    </citation>
    <scope>NUCLEOTIDE SEQUENCE</scope>
    <source>
        <strain evidence="7">JCM 3090</strain>
    </source>
</reference>
<feature type="domain" description="TRAM" evidence="6">
    <location>
        <begin position="25"/>
        <end position="86"/>
    </location>
</feature>
<dbReference type="InterPro" id="IPR012340">
    <property type="entry name" value="NA-bd_OB-fold"/>
</dbReference>
<keyword evidence="2 4" id="KW-0808">Transferase</keyword>
<dbReference type="PROSITE" id="PS51687">
    <property type="entry name" value="SAM_MT_RNA_M5U"/>
    <property type="match status" value="1"/>
</dbReference>